<reference evidence="3 4" key="1">
    <citation type="submission" date="2019-06" db="EMBL/GenBank/DDBJ databases">
        <title>Enrichment of Autotrophic Halophilic Microorganisms from Red Sea Brine Pool Using Microbial Electrosynthesis System.</title>
        <authorList>
            <person name="Alqahtani M.F."/>
            <person name="Bajracharya S."/>
            <person name="Katuri K.P."/>
            <person name="Ali M."/>
            <person name="Saikaly P.E."/>
        </authorList>
    </citation>
    <scope>NUCLEOTIDE SEQUENCE [LARGE SCALE GENOMIC DNA]</scope>
    <source>
        <strain evidence="3">MES6</strain>
    </source>
</reference>
<dbReference type="EMBL" id="VENJ01000012">
    <property type="protein sequence ID" value="MTJ04961.1"/>
    <property type="molecule type" value="Genomic_DNA"/>
</dbReference>
<evidence type="ECO:0000259" key="2">
    <source>
        <dbReference type="PROSITE" id="PS50943"/>
    </source>
</evidence>
<proteinExistence type="inferred from homology"/>
<dbReference type="GO" id="GO:0003677">
    <property type="term" value="F:DNA binding"/>
    <property type="evidence" value="ECO:0007669"/>
    <property type="project" value="InterPro"/>
</dbReference>
<dbReference type="InterPro" id="IPR010359">
    <property type="entry name" value="IrrE_HExxH"/>
</dbReference>
<protein>
    <submittedName>
        <fullName evidence="3">ImmA/IrrE family metallo-endopeptidase</fullName>
    </submittedName>
</protein>
<gene>
    <name evidence="3" type="ORF">FH759_09760</name>
</gene>
<dbReference type="AlphaFoldDB" id="A0A7C9M9L4"/>
<dbReference type="Proteomes" id="UP000483078">
    <property type="component" value="Unassembled WGS sequence"/>
</dbReference>
<dbReference type="Pfam" id="PF01381">
    <property type="entry name" value="HTH_3"/>
    <property type="match status" value="1"/>
</dbReference>
<organism evidence="3 4">
    <name type="scientific">Sediminimonas qiaohouensis</name>
    <dbReference type="NCBI Taxonomy" id="552061"/>
    <lineage>
        <taxon>Bacteria</taxon>
        <taxon>Pseudomonadati</taxon>
        <taxon>Pseudomonadota</taxon>
        <taxon>Alphaproteobacteria</taxon>
        <taxon>Rhodobacterales</taxon>
        <taxon>Roseobacteraceae</taxon>
        <taxon>Sediminimonas</taxon>
    </lineage>
</organism>
<sequence>MAVIKAQVKRDLLVWARDRAKVSPEDAAKAAGVTVERLQGWEAGDDKPTIGQLRSLADKYKFPLAVFYLPERPLDFAPLRDFRRLPDEPEKTLSPHLAYHIRAAQERRELALELLQDMGEPPRKLPLKVALDDDPEAIGQAIRDFLDIDETAQQKSAKQAFDFWRKRLEEHGVLVFVVSGPHRSVDLSEMRGFAIAKEELPTIVINGKDYSQGGKAFTLIHEFCHILLGESAISNGTGDDPTLTKDERRIERFCDAVAATTLMPRDVIMSFSEVANARLHQWSDDELRPIARQLGVSREALLLRFVSLKRATWDFYLSQRPRFQEEYRQAALERKKDQKPVPIRRPVMLMSWNGRGFTRLVLRSYYGQRITLNDVAGYLGAKLKHIPPLEQAAFQPGNEL</sequence>
<evidence type="ECO:0000313" key="3">
    <source>
        <dbReference type="EMBL" id="MTJ04961.1"/>
    </source>
</evidence>
<dbReference type="InterPro" id="IPR001387">
    <property type="entry name" value="Cro/C1-type_HTH"/>
</dbReference>
<dbReference type="InterPro" id="IPR052345">
    <property type="entry name" value="Rad_response_metalloprotease"/>
</dbReference>
<dbReference type="PANTHER" id="PTHR43236">
    <property type="entry name" value="ANTITOXIN HIGA1"/>
    <property type="match status" value="1"/>
</dbReference>
<dbReference type="Gene3D" id="1.10.260.40">
    <property type="entry name" value="lambda repressor-like DNA-binding domains"/>
    <property type="match status" value="1"/>
</dbReference>
<dbReference type="Gene3D" id="1.10.10.2910">
    <property type="match status" value="1"/>
</dbReference>
<comment type="similarity">
    <text evidence="1">Belongs to the short-chain fatty acyl-CoA assimilation regulator (ScfR) family.</text>
</comment>
<dbReference type="RefSeq" id="WP_273249712.1">
    <property type="nucleotide sequence ID" value="NZ_VENJ01000012.1"/>
</dbReference>
<evidence type="ECO:0000313" key="4">
    <source>
        <dbReference type="Proteomes" id="UP000483078"/>
    </source>
</evidence>
<dbReference type="CDD" id="cd00093">
    <property type="entry name" value="HTH_XRE"/>
    <property type="match status" value="1"/>
</dbReference>
<comment type="caution">
    <text evidence="3">The sequence shown here is derived from an EMBL/GenBank/DDBJ whole genome shotgun (WGS) entry which is preliminary data.</text>
</comment>
<dbReference type="SMART" id="SM00530">
    <property type="entry name" value="HTH_XRE"/>
    <property type="match status" value="1"/>
</dbReference>
<dbReference type="InterPro" id="IPR010982">
    <property type="entry name" value="Lambda_DNA-bd_dom_sf"/>
</dbReference>
<accession>A0A7C9M9L4</accession>
<name>A0A7C9M9L4_9RHOB</name>
<dbReference type="SUPFAM" id="SSF47413">
    <property type="entry name" value="lambda repressor-like DNA-binding domains"/>
    <property type="match status" value="1"/>
</dbReference>
<feature type="domain" description="HTH cro/C1-type" evidence="2">
    <location>
        <begin position="16"/>
        <end position="67"/>
    </location>
</feature>
<dbReference type="PROSITE" id="PS50943">
    <property type="entry name" value="HTH_CROC1"/>
    <property type="match status" value="1"/>
</dbReference>
<dbReference type="Pfam" id="PF06114">
    <property type="entry name" value="Peptidase_M78"/>
    <property type="match status" value="1"/>
</dbReference>
<dbReference type="PANTHER" id="PTHR43236:SF2">
    <property type="entry name" value="BLL0069 PROTEIN"/>
    <property type="match status" value="1"/>
</dbReference>
<evidence type="ECO:0000256" key="1">
    <source>
        <dbReference type="ARBA" id="ARBA00007227"/>
    </source>
</evidence>